<keyword evidence="2" id="KW-1185">Reference proteome</keyword>
<dbReference type="Proteomes" id="UP000701853">
    <property type="component" value="Chromosome 1"/>
</dbReference>
<reference evidence="1 2" key="1">
    <citation type="journal article" date="2021" name="bioRxiv">
        <title>The Gossypium anomalum genome as a resource for cotton improvement and evolutionary analysis of hybrid incompatibility.</title>
        <authorList>
            <person name="Grover C.E."/>
            <person name="Yuan D."/>
            <person name="Arick M.A."/>
            <person name="Miller E.R."/>
            <person name="Hu G."/>
            <person name="Peterson D.G."/>
            <person name="Wendel J.F."/>
            <person name="Udall J.A."/>
        </authorList>
    </citation>
    <scope>NUCLEOTIDE SEQUENCE [LARGE SCALE GENOMIC DNA]</scope>
    <source>
        <strain evidence="1">JFW-Udall</strain>
        <tissue evidence="1">Leaf</tissue>
    </source>
</reference>
<comment type="caution">
    <text evidence="1">The sequence shown here is derived from an EMBL/GenBank/DDBJ whole genome shotgun (WGS) entry which is preliminary data.</text>
</comment>
<accession>A0A8J6DCT9</accession>
<evidence type="ECO:0000313" key="2">
    <source>
        <dbReference type="Proteomes" id="UP000701853"/>
    </source>
</evidence>
<gene>
    <name evidence="1" type="ORF">CXB51_000517</name>
</gene>
<sequence>MSRNSTLFTDKNYMYEVGRRLLEFMLASFQRSPDFIALLKTELELQLCWGVGEHGGGGGSHKDAARELFESLELLLYENLSSRFKHLEANSWLSDDPTICLSVYLGPSRPSYGTPYNPGTANWNDGDTKMIAHIPFYILAEQEGPPFHDFSFTNILPRRR</sequence>
<proteinExistence type="predicted"/>
<protein>
    <submittedName>
        <fullName evidence="1">Uncharacterized protein</fullName>
    </submittedName>
</protein>
<dbReference type="EMBL" id="JAHUZN010000001">
    <property type="protein sequence ID" value="KAG8502715.1"/>
    <property type="molecule type" value="Genomic_DNA"/>
</dbReference>
<dbReference type="PANTHER" id="PTHR47885">
    <property type="entry name" value="AP-5 COMPLEX SUBUNIT ZETA-1"/>
    <property type="match status" value="1"/>
</dbReference>
<organism evidence="1 2">
    <name type="scientific">Gossypium anomalum</name>
    <dbReference type="NCBI Taxonomy" id="47600"/>
    <lineage>
        <taxon>Eukaryota</taxon>
        <taxon>Viridiplantae</taxon>
        <taxon>Streptophyta</taxon>
        <taxon>Embryophyta</taxon>
        <taxon>Tracheophyta</taxon>
        <taxon>Spermatophyta</taxon>
        <taxon>Magnoliopsida</taxon>
        <taxon>eudicotyledons</taxon>
        <taxon>Gunneridae</taxon>
        <taxon>Pentapetalae</taxon>
        <taxon>rosids</taxon>
        <taxon>malvids</taxon>
        <taxon>Malvales</taxon>
        <taxon>Malvaceae</taxon>
        <taxon>Malvoideae</taxon>
        <taxon>Gossypium</taxon>
    </lineage>
</organism>
<evidence type="ECO:0000313" key="1">
    <source>
        <dbReference type="EMBL" id="KAG8502715.1"/>
    </source>
</evidence>
<dbReference type="OrthoDB" id="744564at2759"/>
<name>A0A8J6DCT9_9ROSI</name>
<dbReference type="PANTHER" id="PTHR47885:SF1">
    <property type="entry name" value="AP-5 COMPLEX SUBUNIT ZETA-1"/>
    <property type="match status" value="1"/>
</dbReference>
<dbReference type="AlphaFoldDB" id="A0A8J6DCT9"/>